<protein>
    <submittedName>
        <fullName evidence="1">Uncharacterized protein</fullName>
    </submittedName>
</protein>
<proteinExistence type="predicted"/>
<sequence>FRTDRIMTGENVRITTDTQTEEGFDVEYPLLDSQSLGLDAIDVENQQNAGDASELIEDAAATISSVASDIEEALSVQSAQFEQAINEISEKVAAMRSHELLGAGDETRWLRADTGGTPGNTEALRTILSGTRLDADLVASILK</sequence>
<organism evidence="1">
    <name type="scientific">marine sediment metagenome</name>
    <dbReference type="NCBI Taxonomy" id="412755"/>
    <lineage>
        <taxon>unclassified sequences</taxon>
        <taxon>metagenomes</taxon>
        <taxon>ecological metagenomes</taxon>
    </lineage>
</organism>
<dbReference type="AlphaFoldDB" id="X0TJ96"/>
<dbReference type="EMBL" id="BARS01015127">
    <property type="protein sequence ID" value="GAF87331.1"/>
    <property type="molecule type" value="Genomic_DNA"/>
</dbReference>
<name>X0TJ96_9ZZZZ</name>
<evidence type="ECO:0000313" key="1">
    <source>
        <dbReference type="EMBL" id="GAF87331.1"/>
    </source>
</evidence>
<reference evidence="1" key="1">
    <citation type="journal article" date="2014" name="Front. Microbiol.">
        <title>High frequency of phylogenetically diverse reductive dehalogenase-homologous genes in deep subseafloor sedimentary metagenomes.</title>
        <authorList>
            <person name="Kawai M."/>
            <person name="Futagami T."/>
            <person name="Toyoda A."/>
            <person name="Takaki Y."/>
            <person name="Nishi S."/>
            <person name="Hori S."/>
            <person name="Arai W."/>
            <person name="Tsubouchi T."/>
            <person name="Morono Y."/>
            <person name="Uchiyama I."/>
            <person name="Ito T."/>
            <person name="Fujiyama A."/>
            <person name="Inagaki F."/>
            <person name="Takami H."/>
        </authorList>
    </citation>
    <scope>NUCLEOTIDE SEQUENCE</scope>
    <source>
        <strain evidence="1">Expedition CK06-06</strain>
    </source>
</reference>
<feature type="non-terminal residue" evidence="1">
    <location>
        <position position="1"/>
    </location>
</feature>
<comment type="caution">
    <text evidence="1">The sequence shown here is derived from an EMBL/GenBank/DDBJ whole genome shotgun (WGS) entry which is preliminary data.</text>
</comment>
<gene>
    <name evidence="1" type="ORF">S01H1_25098</name>
</gene>
<accession>X0TJ96</accession>